<comment type="subcellular location">
    <subcellularLocation>
        <location evidence="1">Cell outer membrane</location>
    </subcellularLocation>
</comment>
<dbReference type="RefSeq" id="WP_236986336.1">
    <property type="nucleotide sequence ID" value="NZ_AP023086.1"/>
</dbReference>
<dbReference type="AlphaFoldDB" id="A0AAN1WFW9"/>
<reference evidence="7 8" key="1">
    <citation type="journal article" date="2022" name="IScience">
        <title>An ultrasensitive nanofiber-based assay for enzymatic hydrolysis and deep-sea microbial degradation of cellulose.</title>
        <authorList>
            <person name="Tsudome M."/>
            <person name="Tachioka M."/>
            <person name="Miyazaki M."/>
            <person name="Uchimura K."/>
            <person name="Tsuda M."/>
            <person name="Takaki Y."/>
            <person name="Deguchi S."/>
        </authorList>
    </citation>
    <scope>NUCLEOTIDE SEQUENCE [LARGE SCALE GENOMIC DNA]</scope>
    <source>
        <strain evidence="7 8">GE09</strain>
    </source>
</reference>
<evidence type="ECO:0000256" key="1">
    <source>
        <dbReference type="ARBA" id="ARBA00004442"/>
    </source>
</evidence>
<organism evidence="7 8">
    <name type="scientific">Marinagarivorans cellulosilyticus</name>
    <dbReference type="NCBI Taxonomy" id="2721545"/>
    <lineage>
        <taxon>Bacteria</taxon>
        <taxon>Pseudomonadati</taxon>
        <taxon>Pseudomonadota</taxon>
        <taxon>Gammaproteobacteria</taxon>
        <taxon>Cellvibrionales</taxon>
        <taxon>Cellvibrionaceae</taxon>
        <taxon>Marinagarivorans</taxon>
    </lineage>
</organism>
<keyword evidence="4" id="KW-0472">Membrane</keyword>
<evidence type="ECO:0000256" key="3">
    <source>
        <dbReference type="ARBA" id="ARBA00022729"/>
    </source>
</evidence>
<protein>
    <submittedName>
        <fullName evidence="7">MipA family protein</fullName>
    </submittedName>
</protein>
<evidence type="ECO:0000256" key="6">
    <source>
        <dbReference type="SAM" id="SignalP"/>
    </source>
</evidence>
<evidence type="ECO:0000313" key="7">
    <source>
        <dbReference type="EMBL" id="BCD96854.1"/>
    </source>
</evidence>
<feature type="signal peptide" evidence="6">
    <location>
        <begin position="1"/>
        <end position="25"/>
    </location>
</feature>
<keyword evidence="5" id="KW-0998">Cell outer membrane</keyword>
<dbReference type="Pfam" id="PF06629">
    <property type="entry name" value="MipA"/>
    <property type="match status" value="1"/>
</dbReference>
<name>A0AAN1WFW9_9GAMM</name>
<feature type="chain" id="PRO_5042992036" evidence="6">
    <location>
        <begin position="26"/>
        <end position="471"/>
    </location>
</feature>
<proteinExistence type="inferred from homology"/>
<dbReference type="KEGG" id="marq:MARGE09_P1054"/>
<accession>A0AAN1WFW9</accession>
<evidence type="ECO:0000313" key="8">
    <source>
        <dbReference type="Proteomes" id="UP001320119"/>
    </source>
</evidence>
<keyword evidence="3 6" id="KW-0732">Signal</keyword>
<keyword evidence="8" id="KW-1185">Reference proteome</keyword>
<dbReference type="PANTHER" id="PTHR38776:SF1">
    <property type="entry name" value="MLTA-INTERACTING PROTEIN-RELATED"/>
    <property type="match status" value="1"/>
</dbReference>
<evidence type="ECO:0000256" key="2">
    <source>
        <dbReference type="ARBA" id="ARBA00005722"/>
    </source>
</evidence>
<evidence type="ECO:0000256" key="5">
    <source>
        <dbReference type="ARBA" id="ARBA00023237"/>
    </source>
</evidence>
<sequence>MTQRSLLVRILTTVSLAGAAFPALADTQITHIPFTQAPPGSVGLGAGRRFGESPYKYVDTVSSIENEKVSDLVPLYLYEGNYLFSRGTQFGVHLLKAPFSIDLISQYRFDRLETESSPFYEGINERRQTFESGLAVSFSPLDDGELGLSWVYDTLDRHQGQEASLNYKHRFSLGRWNISPFAAAIYQNENFIDYYYGVDESEAREDIPVYSGTDAFIYRAGLNADIQVFNNWTIFLNGSIEALDDVIYQSPLVDKDSLLKLYLGFTYNFGSTLNPQIHETKKDSANLWSWRLHSGYTAEETFHKVHRAHIQGSEDVDTYLAGVTLGRLLKAGERAEFWLKGSVNRRLENGLQDNFNEYNLYVMSMGHGYKGWDGAELFRYGFGFGFSYADKIPIIEQVKQAKRDGNTSHFLNYLEAQFDVPLRLFSESKSVSDCYVGVSIIHRSGIFASSDILGNVSGGSDVLAGHIECKR</sequence>
<comment type="similarity">
    <text evidence="2">Belongs to the MipA/OmpV family.</text>
</comment>
<dbReference type="InterPro" id="IPR010583">
    <property type="entry name" value="MipA"/>
</dbReference>
<evidence type="ECO:0000256" key="4">
    <source>
        <dbReference type="ARBA" id="ARBA00023136"/>
    </source>
</evidence>
<dbReference type="PANTHER" id="PTHR38776">
    <property type="entry name" value="MLTA-INTERACTING PROTEIN-RELATED"/>
    <property type="match status" value="1"/>
</dbReference>
<dbReference type="GO" id="GO:0009279">
    <property type="term" value="C:cell outer membrane"/>
    <property type="evidence" value="ECO:0007669"/>
    <property type="project" value="UniProtKB-SubCell"/>
</dbReference>
<gene>
    <name evidence="7" type="ORF">MARGE09_P1054</name>
</gene>
<dbReference type="Proteomes" id="UP001320119">
    <property type="component" value="Chromosome"/>
</dbReference>
<dbReference type="EMBL" id="AP023086">
    <property type="protein sequence ID" value="BCD96854.1"/>
    <property type="molecule type" value="Genomic_DNA"/>
</dbReference>